<feature type="signal peptide" evidence="1">
    <location>
        <begin position="1"/>
        <end position="28"/>
    </location>
</feature>
<evidence type="ECO:0000256" key="1">
    <source>
        <dbReference type="SAM" id="SignalP"/>
    </source>
</evidence>
<comment type="caution">
    <text evidence="2">The sequence shown here is derived from an EMBL/GenBank/DDBJ whole genome shotgun (WGS) entry which is preliminary data.</text>
</comment>
<dbReference type="HOGENOM" id="CLU_813357_0_0_0"/>
<dbReference type="EMBL" id="CAQJ01000042">
    <property type="protein sequence ID" value="CCQ90766.1"/>
    <property type="molecule type" value="Genomic_DNA"/>
</dbReference>
<evidence type="ECO:0000313" key="2">
    <source>
        <dbReference type="EMBL" id="CCQ90766.1"/>
    </source>
</evidence>
<dbReference type="Proteomes" id="UP000011704">
    <property type="component" value="Unassembled WGS sequence"/>
</dbReference>
<protein>
    <recommendedName>
        <fullName evidence="4">DUF481 domain-containing protein</fullName>
    </recommendedName>
</protein>
<gene>
    <name evidence="2" type="ORF">NITGR_380007</name>
</gene>
<dbReference type="Pfam" id="PF04338">
    <property type="entry name" value="DUF481"/>
    <property type="match status" value="1"/>
</dbReference>
<accession>M1ZBZ1</accession>
<dbReference type="InterPro" id="IPR007433">
    <property type="entry name" value="DUF481"/>
</dbReference>
<evidence type="ECO:0008006" key="4">
    <source>
        <dbReference type="Google" id="ProtNLM"/>
    </source>
</evidence>
<sequence>MIPSSAVRRLFFLLALLVLVCAASTAWAGEVHFGDGNVLKGTIHSFKEGELTFSTDYAKKNKIPVEEIQTITTEEVVTVELKTGGILKGRLVTRQDGSMGIELVPMEEVVSLRWDEIKYINRTPRRWKGNVFLGGSIQTGNVEVTSISGGAEAERKWERDRLSLRAFHNYVEQDGEINSRNTFGAFKFDHFFTDRFYGLISTELLKDEFKNLNLRAVIGGGVGYKFWENDTKNLEFELGVTYFSEDLRVGEDERFTTARFASNLMYQFTDNLKFTNYLLVYPKIAQPAEYRLRNEASLNTRFTENWSFKLTHILDQNSRPSTGVKKTDQTFIFSIQYEFGN</sequence>
<dbReference type="InParanoid" id="M1ZBZ1"/>
<proteinExistence type="predicted"/>
<reference evidence="2 3" key="1">
    <citation type="journal article" date="2013" name="Front. Microbiol.">
        <title>The genome of Nitrospina gracilis illuminates the metabolism and evolution of the major marine nitrite oxidizer.</title>
        <authorList>
            <person name="Luecker S."/>
            <person name="Nowka B."/>
            <person name="Rattei T."/>
            <person name="Spieck E."/>
            <person name="and Daims H."/>
        </authorList>
    </citation>
    <scope>NUCLEOTIDE SEQUENCE [LARGE SCALE GENOMIC DNA]</scope>
    <source>
        <strain evidence="2 3">3/211</strain>
    </source>
</reference>
<dbReference type="FunCoup" id="M1ZBZ1">
    <property type="interactions" value="12"/>
</dbReference>
<evidence type="ECO:0000313" key="3">
    <source>
        <dbReference type="Proteomes" id="UP000011704"/>
    </source>
</evidence>
<keyword evidence="1" id="KW-0732">Signal</keyword>
<feature type="chain" id="PRO_5004019641" description="DUF481 domain-containing protein" evidence="1">
    <location>
        <begin position="29"/>
        <end position="341"/>
    </location>
</feature>
<keyword evidence="3" id="KW-1185">Reference proteome</keyword>
<dbReference type="STRING" id="1266370.NITGR_380007"/>
<name>M1ZBZ1_NITG3</name>
<dbReference type="AlphaFoldDB" id="M1ZBZ1"/>
<organism evidence="2 3">
    <name type="scientific">Nitrospina gracilis (strain 3/211)</name>
    <dbReference type="NCBI Taxonomy" id="1266370"/>
    <lineage>
        <taxon>Bacteria</taxon>
        <taxon>Pseudomonadati</taxon>
        <taxon>Nitrospinota/Tectimicrobiota group</taxon>
        <taxon>Nitrospinota</taxon>
        <taxon>Nitrospinia</taxon>
        <taxon>Nitrospinales</taxon>
        <taxon>Nitrospinaceae</taxon>
        <taxon>Nitrospina</taxon>
    </lineage>
</organism>